<evidence type="ECO:0000256" key="4">
    <source>
        <dbReference type="ARBA" id="ARBA00022833"/>
    </source>
</evidence>
<evidence type="ECO:0000256" key="5">
    <source>
        <dbReference type="ARBA" id="ARBA00023002"/>
    </source>
</evidence>
<name>A0ABT4Q2W6_9BACL</name>
<dbReference type="InterPro" id="IPR004183">
    <property type="entry name" value="Xdiol_dOase_suB"/>
</dbReference>
<evidence type="ECO:0000256" key="3">
    <source>
        <dbReference type="ARBA" id="ARBA00022723"/>
    </source>
</evidence>
<dbReference type="EMBL" id="JAQAGZ010000001">
    <property type="protein sequence ID" value="MCZ8511045.1"/>
    <property type="molecule type" value="Genomic_DNA"/>
</dbReference>
<accession>A0ABT4Q2W6</accession>
<keyword evidence="3" id="KW-0479">Metal-binding</keyword>
<keyword evidence="5" id="KW-0560">Oxidoreductase</keyword>
<dbReference type="Pfam" id="PF02900">
    <property type="entry name" value="LigB"/>
    <property type="match status" value="1"/>
</dbReference>
<dbReference type="RefSeq" id="WP_269879416.1">
    <property type="nucleotide sequence ID" value="NZ_JAQAGZ010000001.1"/>
</dbReference>
<comment type="caution">
    <text evidence="7">The sequence shown here is derived from an EMBL/GenBank/DDBJ whole genome shotgun (WGS) entry which is preliminary data.</text>
</comment>
<dbReference type="Proteomes" id="UP001527882">
    <property type="component" value="Unassembled WGS sequence"/>
</dbReference>
<keyword evidence="8" id="KW-1185">Reference proteome</keyword>
<feature type="domain" description="Extradiol ring-cleavage dioxygenase class III enzyme subunit B" evidence="6">
    <location>
        <begin position="6"/>
        <end position="253"/>
    </location>
</feature>
<dbReference type="SUPFAM" id="SSF53213">
    <property type="entry name" value="LigB-like"/>
    <property type="match status" value="1"/>
</dbReference>
<sequence>MLPSLFLAHGSPMIAIEDTEYTRFLGTFASALKPKAIVIFTAHWESEVLSITDTDDVYETIYDFGGFPPELYAIKYEARGSKELASRLAERFTQKAIAVRKDARRGLDHGSWTILHRMFPKADIPVVQISLHPFLPPKEQYRIGEALQGLGDEDILVIGSGVTVHNLRMLNWSAAGTGNVEPWAEAFDDWMIEKVTSRNLEALDDYKTQAPHARQAVPREEHFVPLFLAMGSGDPKRVPQVLHRSYDLGALSYLCFQF</sequence>
<organism evidence="7 8">
    <name type="scientific">Paenibacillus gyeongsangnamensis</name>
    <dbReference type="NCBI Taxonomy" id="3388067"/>
    <lineage>
        <taxon>Bacteria</taxon>
        <taxon>Bacillati</taxon>
        <taxon>Bacillota</taxon>
        <taxon>Bacilli</taxon>
        <taxon>Bacillales</taxon>
        <taxon>Paenibacillaceae</taxon>
        <taxon>Paenibacillus</taxon>
    </lineage>
</organism>
<evidence type="ECO:0000313" key="7">
    <source>
        <dbReference type="EMBL" id="MCZ8511045.1"/>
    </source>
</evidence>
<evidence type="ECO:0000256" key="2">
    <source>
        <dbReference type="ARBA" id="ARBA00007581"/>
    </source>
</evidence>
<dbReference type="PANTHER" id="PTHR30096:SF0">
    <property type="entry name" value="4,5-DOPA DIOXYGENASE EXTRADIOL-LIKE PROTEIN"/>
    <property type="match status" value="1"/>
</dbReference>
<reference evidence="7 8" key="1">
    <citation type="submission" date="2022-12" db="EMBL/GenBank/DDBJ databases">
        <title>Draft genome sequence of Paenibacillus sp. dW9.</title>
        <authorList>
            <person name="Choi E.-W."/>
            <person name="Kim D.-U."/>
        </authorList>
    </citation>
    <scope>NUCLEOTIDE SEQUENCE [LARGE SCALE GENOMIC DNA]</scope>
    <source>
        <strain evidence="8">dW9</strain>
    </source>
</reference>
<keyword evidence="4" id="KW-0862">Zinc</keyword>
<dbReference type="PIRSF" id="PIRSF006157">
    <property type="entry name" value="Doxgns_DODA"/>
    <property type="match status" value="1"/>
</dbReference>
<protein>
    <submittedName>
        <fullName evidence="7">Class III extradiol ring-cleavage dioxygenase</fullName>
    </submittedName>
</protein>
<gene>
    <name evidence="7" type="ORF">O9H85_01055</name>
</gene>
<keyword evidence="7" id="KW-0223">Dioxygenase</keyword>
<dbReference type="CDD" id="cd07363">
    <property type="entry name" value="45_DOPA_Dioxygenase"/>
    <property type="match status" value="1"/>
</dbReference>
<dbReference type="InterPro" id="IPR014436">
    <property type="entry name" value="Extradiol_dOase_DODA"/>
</dbReference>
<dbReference type="GO" id="GO:0051213">
    <property type="term" value="F:dioxygenase activity"/>
    <property type="evidence" value="ECO:0007669"/>
    <property type="project" value="UniProtKB-KW"/>
</dbReference>
<evidence type="ECO:0000256" key="1">
    <source>
        <dbReference type="ARBA" id="ARBA00001947"/>
    </source>
</evidence>
<dbReference type="Gene3D" id="3.40.830.10">
    <property type="entry name" value="LigB-like"/>
    <property type="match status" value="1"/>
</dbReference>
<comment type="similarity">
    <text evidence="2">Belongs to the DODA-type extradiol aromatic ring-opening dioxygenase family.</text>
</comment>
<comment type="cofactor">
    <cofactor evidence="1">
        <name>Zn(2+)</name>
        <dbReference type="ChEBI" id="CHEBI:29105"/>
    </cofactor>
</comment>
<evidence type="ECO:0000313" key="8">
    <source>
        <dbReference type="Proteomes" id="UP001527882"/>
    </source>
</evidence>
<evidence type="ECO:0000259" key="6">
    <source>
        <dbReference type="Pfam" id="PF02900"/>
    </source>
</evidence>
<dbReference type="PANTHER" id="PTHR30096">
    <property type="entry name" value="4,5-DOPA DIOXYGENASE EXTRADIOL-LIKE PROTEIN"/>
    <property type="match status" value="1"/>
</dbReference>
<proteinExistence type="inferred from homology"/>